<organism evidence="2">
    <name type="scientific">Zea mays</name>
    <name type="common">Maize</name>
    <dbReference type="NCBI Taxonomy" id="4577"/>
    <lineage>
        <taxon>Eukaryota</taxon>
        <taxon>Viridiplantae</taxon>
        <taxon>Streptophyta</taxon>
        <taxon>Embryophyta</taxon>
        <taxon>Tracheophyta</taxon>
        <taxon>Spermatophyta</taxon>
        <taxon>Magnoliopsida</taxon>
        <taxon>Liliopsida</taxon>
        <taxon>Poales</taxon>
        <taxon>Poaceae</taxon>
        <taxon>PACMAD clade</taxon>
        <taxon>Panicoideae</taxon>
        <taxon>Andropogonodae</taxon>
        <taxon>Andropogoneae</taxon>
        <taxon>Tripsacinae</taxon>
        <taxon>Zea</taxon>
    </lineage>
</organism>
<feature type="compositionally biased region" description="Basic and acidic residues" evidence="1">
    <location>
        <begin position="284"/>
        <end position="293"/>
    </location>
</feature>
<dbReference type="SMR" id="A0A1D6LPD3"/>
<sequence length="451" mass="49833">MSSSTARTEKGQEHDRLAPYPRRRASVGSRLRLWTGAAGWVEEQGEGREDERNVRRGRKRWCAHDVKRHRGRAIATARVSVGAGVRRIRGGSSTPTPSAENGVARRWRHKGREKRNRMANKVVVTEARTIIIVRRVLHLCPRIRVPAILRLGSASTLPARSPWKGPPPADLAPTAPVHYTGEKFPSKYLGQTSSPRISLAIHGSGPTPDSARVKGQYSARAAQSAALVAYRYLSGSPKNRLDMSAVVQALEPLIDLDDDVPVAPLGHAGPVVLFVAAAAKEKNERAPRKDVLGHRRRPMSPKASPRKHPSVGTKEEFWVRHLPADQKTRPSLGGVVQAFCYYSEIRCRVSPPSVSGSCGSSSADPYGVPEFGWRDIRRYKQFRSVDTNISASNDSALGQRLNWHGLGSMPSAEAMRLFVKILEEEDPGWYSRAPEFNPESVVDIQMHCSFH</sequence>
<feature type="region of interest" description="Disordered" evidence="1">
    <location>
        <begin position="1"/>
        <end position="22"/>
    </location>
</feature>
<dbReference type="AlphaFoldDB" id="A0A1D6LPD3"/>
<name>A0A1D6LPD3_MAIZE</name>
<feature type="compositionally biased region" description="Basic residues" evidence="1">
    <location>
        <begin position="294"/>
        <end position="309"/>
    </location>
</feature>
<dbReference type="PaxDb" id="4577-AC205345.3_FGP002"/>
<gene>
    <name evidence="2" type="ORF">ZEAMMB73_Zm00001d036562</name>
</gene>
<evidence type="ECO:0000256" key="1">
    <source>
        <dbReference type="SAM" id="MobiDB-lite"/>
    </source>
</evidence>
<accession>A0A1D6LPD3</accession>
<feature type="region of interest" description="Disordered" evidence="1">
    <location>
        <begin position="284"/>
        <end position="312"/>
    </location>
</feature>
<protein>
    <submittedName>
        <fullName evidence="2">Uncharacterized protein</fullName>
    </submittedName>
</protein>
<evidence type="ECO:0000313" key="2">
    <source>
        <dbReference type="EMBL" id="AQK81361.1"/>
    </source>
</evidence>
<dbReference type="STRING" id="4577.A0A1D6LPD3"/>
<dbReference type="InParanoid" id="A0A1D6LPD3"/>
<dbReference type="EMBL" id="CM000782">
    <property type="protein sequence ID" value="AQK81361.1"/>
    <property type="molecule type" value="Genomic_DNA"/>
</dbReference>
<feature type="compositionally biased region" description="Basic and acidic residues" evidence="1">
    <location>
        <begin position="7"/>
        <end position="17"/>
    </location>
</feature>
<proteinExistence type="predicted"/>
<dbReference type="ExpressionAtlas" id="A0A1D6LPD3">
    <property type="expression patterns" value="baseline and differential"/>
</dbReference>
<dbReference type="eggNOG" id="KOG1187">
    <property type="taxonomic scope" value="Eukaryota"/>
</dbReference>
<reference evidence="2" key="1">
    <citation type="submission" date="2015-12" db="EMBL/GenBank/DDBJ databases">
        <title>Update maize B73 reference genome by single molecule sequencing technologies.</title>
        <authorList>
            <consortium name="Maize Genome Sequencing Project"/>
            <person name="Ware D."/>
        </authorList>
    </citation>
    <scope>NUCLEOTIDE SEQUENCE</scope>
    <source>
        <tissue evidence="2">Seedling</tissue>
    </source>
</reference>